<reference evidence="1 2" key="1">
    <citation type="submission" date="2021-06" db="EMBL/GenBank/DDBJ databases">
        <title>Complete genome sequence of vB_EcoP_SU7, a Podoviridae coliphage with C3 morphotype.</title>
        <authorList>
            <person name="Koonjan S."/>
            <person name="Cooper C.J."/>
            <person name="Nilsson A.S."/>
        </authorList>
    </citation>
    <scope>NUCLEOTIDE SEQUENCE [LARGE SCALE GENOMIC DNA]</scope>
</reference>
<sequence length="123" mass="13421">MTCFSLLHVPLKGWIMKIKLAVCSALFAISSVSHAAVFNEASLDGLQCTYLMENYDTGKKSSKAILVDLNDYDSKIVDSKSAMLVNQTTGKQVTIDHMMRSSMTLFDESMNEIASGNGTCTNP</sequence>
<gene>
    <name evidence="1" type="ORF">SU7_115</name>
</gene>
<evidence type="ECO:0000313" key="1">
    <source>
        <dbReference type="EMBL" id="QWY14211.1"/>
    </source>
</evidence>
<dbReference type="Proteomes" id="UP000693883">
    <property type="component" value="Segment"/>
</dbReference>
<proteinExistence type="predicted"/>
<accession>A0A8F3C9F5</accession>
<name>A0A8F3C9F5_9CAUD</name>
<keyword evidence="2" id="KW-1185">Reference proteome</keyword>
<dbReference type="EMBL" id="MZ342906">
    <property type="protein sequence ID" value="QWY14211.1"/>
    <property type="molecule type" value="Genomic_DNA"/>
</dbReference>
<organism evidence="1 2">
    <name type="scientific">Escherichia phage vB_EcoP_SU7</name>
    <dbReference type="NCBI Taxonomy" id="2849626"/>
    <lineage>
        <taxon>Viruses</taxon>
        <taxon>Duplodnaviria</taxon>
        <taxon>Heunggongvirae</taxon>
        <taxon>Uroviricota</taxon>
        <taxon>Caudoviricetes</taxon>
        <taxon>Mktvariviridae</taxon>
        <taxon>Gordonclarkvirinae</taxon>
        <taxon>Suseptimavirus</taxon>
        <taxon>Suseptimavirus SU7</taxon>
    </lineage>
</organism>
<protein>
    <submittedName>
        <fullName evidence="1">Uncharacterized protein</fullName>
    </submittedName>
</protein>
<evidence type="ECO:0000313" key="2">
    <source>
        <dbReference type="Proteomes" id="UP000693883"/>
    </source>
</evidence>